<evidence type="ECO:0000256" key="3">
    <source>
        <dbReference type="ARBA" id="ARBA00022705"/>
    </source>
</evidence>
<dbReference type="InterPro" id="IPR013159">
    <property type="entry name" value="DnaA_C"/>
</dbReference>
<dbReference type="InterPro" id="IPR018312">
    <property type="entry name" value="Chromosome_initiator_DnaA_CS"/>
</dbReference>
<dbReference type="SUPFAM" id="SSF52540">
    <property type="entry name" value="P-loop containing nucleoside triphosphate hydrolases"/>
    <property type="match status" value="1"/>
</dbReference>
<evidence type="ECO:0000256" key="8">
    <source>
        <dbReference type="HAMAP-Rule" id="MF_00377"/>
    </source>
</evidence>
<keyword evidence="6 8" id="KW-0446">Lipid-binding</keyword>
<keyword evidence="16" id="KW-1185">Reference proteome</keyword>
<dbReference type="GO" id="GO:0005524">
    <property type="term" value="F:ATP binding"/>
    <property type="evidence" value="ECO:0007669"/>
    <property type="project" value="UniProtKB-UniRule"/>
</dbReference>
<evidence type="ECO:0000256" key="12">
    <source>
        <dbReference type="SAM" id="MobiDB-lite"/>
    </source>
</evidence>
<dbReference type="AlphaFoldDB" id="A0A1M5FNM5"/>
<dbReference type="InterPro" id="IPR020591">
    <property type="entry name" value="Chromosome_initiator_DnaA-like"/>
</dbReference>
<dbReference type="InterPro" id="IPR027417">
    <property type="entry name" value="P-loop_NTPase"/>
</dbReference>
<comment type="caution">
    <text evidence="8">Lacks conserved residue(s) required for the propagation of feature annotation.</text>
</comment>
<keyword evidence="2 8" id="KW-0963">Cytoplasm</keyword>
<dbReference type="SMART" id="SM00760">
    <property type="entry name" value="Bac_DnaA_C"/>
    <property type="match status" value="1"/>
</dbReference>
<feature type="region of interest" description="Disordered" evidence="12">
    <location>
        <begin position="83"/>
        <end position="149"/>
    </location>
</feature>
<evidence type="ECO:0000259" key="13">
    <source>
        <dbReference type="SMART" id="SM00382"/>
    </source>
</evidence>
<comment type="similarity">
    <text evidence="1 8 11">Belongs to the DnaA family.</text>
</comment>
<dbReference type="PROSITE" id="PS01008">
    <property type="entry name" value="DNAA"/>
    <property type="match status" value="1"/>
</dbReference>
<dbReference type="SMART" id="SM00382">
    <property type="entry name" value="AAA"/>
    <property type="match status" value="1"/>
</dbReference>
<keyword evidence="7 8" id="KW-0238">DNA-binding</keyword>
<dbReference type="InterPro" id="IPR055199">
    <property type="entry name" value="Hda_lid"/>
</dbReference>
<dbReference type="InterPro" id="IPR038454">
    <property type="entry name" value="DnaA_N_sf"/>
</dbReference>
<comment type="subcellular location">
    <subcellularLocation>
        <location evidence="8">Cytoplasm</location>
    </subcellularLocation>
</comment>
<feature type="binding site" evidence="8">
    <location>
        <position position="217"/>
    </location>
    <ligand>
        <name>ATP</name>
        <dbReference type="ChEBI" id="CHEBI:30616"/>
    </ligand>
</feature>
<dbReference type="CDD" id="cd06571">
    <property type="entry name" value="Bac_DnaA_C"/>
    <property type="match status" value="1"/>
</dbReference>
<evidence type="ECO:0000259" key="14">
    <source>
        <dbReference type="SMART" id="SM00760"/>
    </source>
</evidence>
<evidence type="ECO:0000256" key="10">
    <source>
        <dbReference type="RuleBase" id="RU000577"/>
    </source>
</evidence>
<feature type="binding site" evidence="8">
    <location>
        <position position="218"/>
    </location>
    <ligand>
        <name>ATP</name>
        <dbReference type="ChEBI" id="CHEBI:30616"/>
    </ligand>
</feature>
<dbReference type="FunFam" id="1.10.8.60:FF:000003">
    <property type="entry name" value="Chromosomal replication initiator protein DnaA"/>
    <property type="match status" value="1"/>
</dbReference>
<evidence type="ECO:0000256" key="5">
    <source>
        <dbReference type="ARBA" id="ARBA00022840"/>
    </source>
</evidence>
<evidence type="ECO:0000256" key="2">
    <source>
        <dbReference type="ARBA" id="ARBA00022490"/>
    </source>
</evidence>
<protein>
    <recommendedName>
        <fullName evidence="8 9">Chromosomal replication initiator protein DnaA</fullName>
    </recommendedName>
</protein>
<dbReference type="Pfam" id="PF22688">
    <property type="entry name" value="Hda_lid"/>
    <property type="match status" value="1"/>
</dbReference>
<feature type="binding site" evidence="8">
    <location>
        <position position="216"/>
    </location>
    <ligand>
        <name>ATP</name>
        <dbReference type="ChEBI" id="CHEBI:30616"/>
    </ligand>
</feature>
<evidence type="ECO:0000256" key="4">
    <source>
        <dbReference type="ARBA" id="ARBA00022741"/>
    </source>
</evidence>
<dbReference type="STRING" id="634436.SAMN05216361_0926"/>
<organism evidence="15 16">
    <name type="scientific">Marisediminitalea aggregata</name>
    <dbReference type="NCBI Taxonomy" id="634436"/>
    <lineage>
        <taxon>Bacteria</taxon>
        <taxon>Pseudomonadati</taxon>
        <taxon>Pseudomonadota</taxon>
        <taxon>Gammaproteobacteria</taxon>
        <taxon>Alteromonadales</taxon>
        <taxon>Alteromonadaceae</taxon>
        <taxon>Marisediminitalea</taxon>
    </lineage>
</organism>
<keyword evidence="3 8" id="KW-0235">DNA replication</keyword>
<dbReference type="Gene3D" id="1.10.8.60">
    <property type="match status" value="1"/>
</dbReference>
<dbReference type="PANTHER" id="PTHR30050:SF2">
    <property type="entry name" value="CHROMOSOMAL REPLICATION INITIATOR PROTEIN DNAA"/>
    <property type="match status" value="1"/>
</dbReference>
<gene>
    <name evidence="8" type="primary">dnaA</name>
    <name evidence="15" type="ORF">SAMN05216361_0926</name>
</gene>
<dbReference type="InterPro" id="IPR003593">
    <property type="entry name" value="AAA+_ATPase"/>
</dbReference>
<sequence>MSLWNQCLERLRQELPTQQFVMWIRPLTSEQDHTAVTLYAPNRFILDWVREKYRDKINQLFNEFAGSDAPQLRFEVVQRRPATASGPVSAAQSAQPSSGATPAIPRSSVTNANNIQPAPSLGQPVQQQSPPPHPQHVVTTPPSQLKPVVNKQPTAAKVVPIPEGVSHKSNINPNYQFDNFVEGKSNQLARAAASQVANNPGGSYNPLFIYGGTGLGKTHLLHAVGNGIMNNRTDAKIVYMHSERFVQDMVKALQNNAIEDFKRFYRSVDALLIDDIQFFANKERSQEEFFHTFNALLEGNQQIILTSDRYPKEIDGVEDRLKSRFGWGLTIAIEPPELETRVAILMRKAAENNIHLPNEVAFFIAKRLRSNVRELEGALNRVIANANFTGRPITIDFVREALRDLLALQEKLVTVDNIQKTVADYYKIKVSDILSKRRSRSVARPRQVAMALAKELTNHSLPELGNLFGGRDHTTVLHACRKIEQLKEESHDIKEDYKNLIRTLSS</sequence>
<proteinExistence type="inferred from homology"/>
<feature type="compositionally biased region" description="Low complexity" evidence="12">
    <location>
        <begin position="84"/>
        <end position="100"/>
    </location>
</feature>
<evidence type="ECO:0000256" key="7">
    <source>
        <dbReference type="ARBA" id="ARBA00023125"/>
    </source>
</evidence>
<dbReference type="Gene3D" id="1.10.1750.10">
    <property type="match status" value="1"/>
</dbReference>
<reference evidence="16" key="1">
    <citation type="submission" date="2016-11" db="EMBL/GenBank/DDBJ databases">
        <authorList>
            <person name="Varghese N."/>
            <person name="Submissions S."/>
        </authorList>
    </citation>
    <scope>NUCLEOTIDE SEQUENCE [LARGE SCALE GENOMIC DNA]</scope>
    <source>
        <strain evidence="16">CGMCC 1.8995</strain>
    </source>
</reference>
<feature type="binding site" evidence="8">
    <location>
        <position position="214"/>
    </location>
    <ligand>
        <name>ATP</name>
        <dbReference type="ChEBI" id="CHEBI:30616"/>
    </ligand>
</feature>
<keyword evidence="5 8" id="KW-0067">ATP-binding</keyword>
<accession>A0A1M5FNM5</accession>
<feature type="region of interest" description="Domain III, AAA+ region" evidence="8">
    <location>
        <begin position="170"/>
        <end position="386"/>
    </location>
</feature>
<dbReference type="HAMAP" id="MF_00377">
    <property type="entry name" value="DnaA_bact"/>
    <property type="match status" value="1"/>
</dbReference>
<dbReference type="EMBL" id="FQWD01000001">
    <property type="protein sequence ID" value="SHF93118.1"/>
    <property type="molecule type" value="Genomic_DNA"/>
</dbReference>
<dbReference type="Pfam" id="PF08299">
    <property type="entry name" value="Bac_DnaA_C"/>
    <property type="match status" value="1"/>
</dbReference>
<dbReference type="OrthoDB" id="9807019at2"/>
<evidence type="ECO:0000313" key="15">
    <source>
        <dbReference type="EMBL" id="SHF93118.1"/>
    </source>
</evidence>
<dbReference type="GO" id="GO:0008289">
    <property type="term" value="F:lipid binding"/>
    <property type="evidence" value="ECO:0007669"/>
    <property type="project" value="UniProtKB-KW"/>
</dbReference>
<dbReference type="GO" id="GO:0003688">
    <property type="term" value="F:DNA replication origin binding"/>
    <property type="evidence" value="ECO:0007669"/>
    <property type="project" value="UniProtKB-UniRule"/>
</dbReference>
<dbReference type="GO" id="GO:0006270">
    <property type="term" value="P:DNA replication initiation"/>
    <property type="evidence" value="ECO:0007669"/>
    <property type="project" value="UniProtKB-UniRule"/>
</dbReference>
<dbReference type="GO" id="GO:0005737">
    <property type="term" value="C:cytoplasm"/>
    <property type="evidence" value="ECO:0007669"/>
    <property type="project" value="UniProtKB-SubCell"/>
</dbReference>
<feature type="region of interest" description="Domain I, interacts with DnaA modulators" evidence="8">
    <location>
        <begin position="1"/>
        <end position="91"/>
    </location>
</feature>
<feature type="compositionally biased region" description="Polar residues" evidence="12">
    <location>
        <begin position="107"/>
        <end position="117"/>
    </location>
</feature>
<dbReference type="NCBIfam" id="TIGR00362">
    <property type="entry name" value="DnaA"/>
    <property type="match status" value="1"/>
</dbReference>
<evidence type="ECO:0000313" key="16">
    <source>
        <dbReference type="Proteomes" id="UP000184520"/>
    </source>
</evidence>
<dbReference type="InterPro" id="IPR013317">
    <property type="entry name" value="DnaA_dom"/>
</dbReference>
<comment type="subunit">
    <text evidence="8">Oligomerizes as a right-handed, spiral filament on DNA at oriC.</text>
</comment>
<feature type="region of interest" description="Domain IV, binds dsDNA" evidence="8">
    <location>
        <begin position="387"/>
        <end position="506"/>
    </location>
</feature>
<dbReference type="FunFam" id="3.40.50.300:FF:000103">
    <property type="entry name" value="Chromosomal replication initiator protein DnaA"/>
    <property type="match status" value="1"/>
</dbReference>
<feature type="domain" description="AAA+ ATPase" evidence="13">
    <location>
        <begin position="203"/>
        <end position="405"/>
    </location>
</feature>
<evidence type="ECO:0000256" key="1">
    <source>
        <dbReference type="ARBA" id="ARBA00006583"/>
    </source>
</evidence>
<comment type="domain">
    <text evidence="8">Domain I is involved in oligomerization and binding regulators, domain II is flexibile and of varying length in different bacteria, domain III forms the AAA+ region, while domain IV binds dsDNA.</text>
</comment>
<dbReference type="GO" id="GO:0005886">
    <property type="term" value="C:plasma membrane"/>
    <property type="evidence" value="ECO:0007669"/>
    <property type="project" value="TreeGrafter"/>
</dbReference>
<evidence type="ECO:0000256" key="6">
    <source>
        <dbReference type="ARBA" id="ARBA00023121"/>
    </source>
</evidence>
<dbReference type="GO" id="GO:0006275">
    <property type="term" value="P:regulation of DNA replication"/>
    <property type="evidence" value="ECO:0007669"/>
    <property type="project" value="UniProtKB-UniRule"/>
</dbReference>
<feature type="domain" description="Chromosomal replication initiator DnaA C-terminal" evidence="14">
    <location>
        <begin position="414"/>
        <end position="483"/>
    </location>
</feature>
<dbReference type="Pfam" id="PF00308">
    <property type="entry name" value="Bac_DnaA"/>
    <property type="match status" value="1"/>
</dbReference>
<dbReference type="PRINTS" id="PR00051">
    <property type="entry name" value="DNAA"/>
</dbReference>
<name>A0A1M5FNM5_9ALTE</name>
<dbReference type="Pfam" id="PF11638">
    <property type="entry name" value="DnaA_N"/>
    <property type="match status" value="1"/>
</dbReference>
<dbReference type="CDD" id="cd00009">
    <property type="entry name" value="AAA"/>
    <property type="match status" value="1"/>
</dbReference>
<dbReference type="InterPro" id="IPR001957">
    <property type="entry name" value="Chromosome_initiator_DnaA"/>
</dbReference>
<keyword evidence="4 8" id="KW-0547">Nucleotide-binding</keyword>
<dbReference type="SUPFAM" id="SSF48295">
    <property type="entry name" value="TrpR-like"/>
    <property type="match status" value="1"/>
</dbReference>
<dbReference type="FunFam" id="1.10.1750.10:FF:000001">
    <property type="entry name" value="Chromosomal replication initiator protein DnaA"/>
    <property type="match status" value="1"/>
</dbReference>
<dbReference type="PANTHER" id="PTHR30050">
    <property type="entry name" value="CHROMOSOMAL REPLICATION INITIATOR PROTEIN DNAA"/>
    <property type="match status" value="1"/>
</dbReference>
<evidence type="ECO:0000256" key="11">
    <source>
        <dbReference type="RuleBase" id="RU004227"/>
    </source>
</evidence>
<dbReference type="Proteomes" id="UP000184520">
    <property type="component" value="Unassembled WGS sequence"/>
</dbReference>
<evidence type="ECO:0000256" key="9">
    <source>
        <dbReference type="NCBIfam" id="TIGR00362"/>
    </source>
</evidence>
<dbReference type="InterPro" id="IPR010921">
    <property type="entry name" value="Trp_repressor/repl_initiator"/>
</dbReference>
<comment type="function">
    <text evidence="8 10">Plays an essential role in the initiation and regulation of chromosomal replication. ATP-DnaA binds to the origin of replication (oriC) to initiate formation of the DNA replication initiation complex once per cell cycle. Binds the DnaA box (a 9 base pair repeat at the origin) and separates the double-stranded (ds)DNA. Forms a right-handed helical filament on oriC DNA; dsDNA binds to the exterior of the filament while single-stranded (ss)DNA is stabiized in the filament's interior. The ATP-DnaA-oriC complex binds and stabilizes one strand of the AT-rich DNA unwinding element (DUE), permitting loading of DNA polymerase. After initiation quickly degrades to an ADP-DnaA complex that is not apt for DNA replication. Binds acidic phospholipids.</text>
</comment>
<dbReference type="RefSeq" id="WP_073318427.1">
    <property type="nucleotide sequence ID" value="NZ_FQWD01000001.1"/>
</dbReference>
<dbReference type="Gene3D" id="3.40.50.300">
    <property type="entry name" value="P-loop containing nucleotide triphosphate hydrolases"/>
    <property type="match status" value="1"/>
</dbReference>
<dbReference type="Gene3D" id="3.30.300.180">
    <property type="match status" value="1"/>
</dbReference>
<dbReference type="InterPro" id="IPR024633">
    <property type="entry name" value="DnaA_N_dom"/>
</dbReference>